<organism evidence="7 8">
    <name type="scientific">Lachancea fermentati</name>
    <name type="common">Zygosaccharomyces fermentati</name>
    <dbReference type="NCBI Taxonomy" id="4955"/>
    <lineage>
        <taxon>Eukaryota</taxon>
        <taxon>Fungi</taxon>
        <taxon>Dikarya</taxon>
        <taxon>Ascomycota</taxon>
        <taxon>Saccharomycotina</taxon>
        <taxon>Saccharomycetes</taxon>
        <taxon>Saccharomycetales</taxon>
        <taxon>Saccharomycetaceae</taxon>
        <taxon>Lachancea</taxon>
    </lineage>
</organism>
<dbReference type="PROSITE" id="PS00070">
    <property type="entry name" value="ALDEHYDE_DEHYDR_CYS"/>
    <property type="match status" value="1"/>
</dbReference>
<dbReference type="Proteomes" id="UP000190831">
    <property type="component" value="Chromosome E"/>
</dbReference>
<dbReference type="FunFam" id="3.40.605.10:FF:000001">
    <property type="entry name" value="Aldehyde dehydrogenase 1"/>
    <property type="match status" value="1"/>
</dbReference>
<evidence type="ECO:0000256" key="1">
    <source>
        <dbReference type="ARBA" id="ARBA00009986"/>
    </source>
</evidence>
<dbReference type="PROSITE" id="PS00687">
    <property type="entry name" value="ALDEHYDE_DEHYDR_GLU"/>
    <property type="match status" value="1"/>
</dbReference>
<dbReference type="GO" id="GO:0006598">
    <property type="term" value="P:polyamine catabolic process"/>
    <property type="evidence" value="ECO:0007669"/>
    <property type="project" value="TreeGrafter"/>
</dbReference>
<evidence type="ECO:0000259" key="6">
    <source>
        <dbReference type="Pfam" id="PF00171"/>
    </source>
</evidence>
<dbReference type="GO" id="GO:0046394">
    <property type="term" value="P:carboxylic acid biosynthetic process"/>
    <property type="evidence" value="ECO:0007669"/>
    <property type="project" value="UniProtKB-ARBA"/>
</dbReference>
<reference evidence="8" key="1">
    <citation type="submission" date="2016-03" db="EMBL/GenBank/DDBJ databases">
        <authorList>
            <person name="Devillers H."/>
        </authorList>
    </citation>
    <scope>NUCLEOTIDE SEQUENCE [LARGE SCALE GENOMIC DNA]</scope>
</reference>
<dbReference type="Pfam" id="PF00171">
    <property type="entry name" value="Aldedh"/>
    <property type="match status" value="1"/>
</dbReference>
<protein>
    <submittedName>
        <fullName evidence="7">LAFE_0E09670g1_1</fullName>
    </submittedName>
</protein>
<dbReference type="FunFam" id="3.40.309.10:FF:000012">
    <property type="entry name" value="Betaine aldehyde dehydrogenase"/>
    <property type="match status" value="1"/>
</dbReference>
<dbReference type="OrthoDB" id="310895at2759"/>
<dbReference type="SUPFAM" id="SSF53720">
    <property type="entry name" value="ALDH-like"/>
    <property type="match status" value="1"/>
</dbReference>
<evidence type="ECO:0000313" key="8">
    <source>
        <dbReference type="Proteomes" id="UP000190831"/>
    </source>
</evidence>
<evidence type="ECO:0000256" key="2">
    <source>
        <dbReference type="ARBA" id="ARBA00023002"/>
    </source>
</evidence>
<dbReference type="STRING" id="4955.A0A1G4MDD6"/>
<dbReference type="InterPro" id="IPR016162">
    <property type="entry name" value="Ald_DH_N"/>
</dbReference>
<proteinExistence type="inferred from homology"/>
<evidence type="ECO:0000256" key="4">
    <source>
        <dbReference type="PROSITE-ProRule" id="PRU10007"/>
    </source>
</evidence>
<dbReference type="InterPro" id="IPR016161">
    <property type="entry name" value="Ald_DH/histidinol_DH"/>
</dbReference>
<dbReference type="PANTHER" id="PTHR43720">
    <property type="entry name" value="2-AMINOMUCONIC SEMIALDEHYDE DEHYDROGENASE"/>
    <property type="match status" value="1"/>
</dbReference>
<dbReference type="InterPro" id="IPR016163">
    <property type="entry name" value="Ald_DH_C"/>
</dbReference>
<dbReference type="InterPro" id="IPR029510">
    <property type="entry name" value="Ald_DH_CS_GLU"/>
</dbReference>
<feature type="domain" description="Aldehyde dehydrogenase" evidence="6">
    <location>
        <begin position="29"/>
        <end position="491"/>
    </location>
</feature>
<dbReference type="Gene3D" id="3.40.605.10">
    <property type="entry name" value="Aldehyde Dehydrogenase, Chain A, domain 1"/>
    <property type="match status" value="1"/>
</dbReference>
<dbReference type="InterPro" id="IPR015590">
    <property type="entry name" value="Aldehyde_DH_dom"/>
</dbReference>
<dbReference type="OMA" id="ILMGAWK"/>
<dbReference type="GO" id="GO:0004029">
    <property type="term" value="F:aldehyde dehydrogenase (NAD+) activity"/>
    <property type="evidence" value="ECO:0007669"/>
    <property type="project" value="TreeGrafter"/>
</dbReference>
<dbReference type="FunFam" id="3.40.605.10:FF:000026">
    <property type="entry name" value="Aldehyde dehydrogenase, putative"/>
    <property type="match status" value="1"/>
</dbReference>
<evidence type="ECO:0000256" key="3">
    <source>
        <dbReference type="ARBA" id="ARBA00023027"/>
    </source>
</evidence>
<keyword evidence="3" id="KW-0520">NAD</keyword>
<dbReference type="AlphaFoldDB" id="A0A1G4MDD6"/>
<dbReference type="Gene3D" id="3.40.309.10">
    <property type="entry name" value="Aldehyde Dehydrogenase, Chain A, domain 2"/>
    <property type="match status" value="1"/>
</dbReference>
<evidence type="ECO:0000256" key="5">
    <source>
        <dbReference type="RuleBase" id="RU003345"/>
    </source>
</evidence>
<keyword evidence="2 5" id="KW-0560">Oxidoreductase</keyword>
<sequence>MFETLNIPQKNLKYEQPLGLFINNEFVVSSDNSKIETVNPATGEKITAFHAASKSDVDKAVKAAREAYETKWSKTSAEERGILLAKLCDLIEQEKHLLAAIETLDSGKPYESNALADLEQIIQCTRYFAGAADKYTKGEMIPLTHDKYAYTIKSPYGVVAQVIPWNYPLAMASWKIQSCLAAGNTIIIKPAENTSLSLLYLAQLFKKAGFPAGVLNVVPGYGDVVGSELATHPDVDKIAFTGSTAVGQKIMQMASSTLKAVTLECGGKSPAVVFEDANLDEAVKWTAAGIFYNSGQNCTANSRIYVQESVYDKFLEKFTQFTESEWNFGASCDPFEEACKVGPLISQTQYDRVTGFINHGKEVEKLNIKQMGKPVDKGYFVPPTIFTDVPQTSKLVRDEIFGPVAIVAKFKDYDEAMKLSNDTSYGLASAVFTEDIRKAHQFARDIKAGTCWVNSSNDEEVSVPFGGFKMSGIGRELGQSGVDAYVQTKAVHMNISKL</sequence>
<dbReference type="PANTHER" id="PTHR43720:SF2">
    <property type="entry name" value="2-AMINOMUCONIC SEMIALDEHYDE DEHYDROGENASE"/>
    <property type="match status" value="1"/>
</dbReference>
<accession>A0A1G4MDD6</accession>
<gene>
    <name evidence="7" type="ORF">LAFE_0E09670G</name>
</gene>
<keyword evidence="8" id="KW-1185">Reference proteome</keyword>
<name>A0A1G4MDD6_LACFM</name>
<evidence type="ECO:0000313" key="7">
    <source>
        <dbReference type="EMBL" id="SCW01897.1"/>
    </source>
</evidence>
<feature type="active site" evidence="4">
    <location>
        <position position="264"/>
    </location>
</feature>
<dbReference type="EMBL" id="LT598488">
    <property type="protein sequence ID" value="SCW01897.1"/>
    <property type="molecule type" value="Genomic_DNA"/>
</dbReference>
<dbReference type="InterPro" id="IPR016160">
    <property type="entry name" value="Ald_DH_CS_CYS"/>
</dbReference>
<comment type="similarity">
    <text evidence="1 5">Belongs to the aldehyde dehydrogenase family.</text>
</comment>